<dbReference type="EMBL" id="AMCI01005656">
    <property type="protein sequence ID" value="EJW95718.1"/>
    <property type="molecule type" value="Genomic_DNA"/>
</dbReference>
<dbReference type="GO" id="GO:0016787">
    <property type="term" value="F:hydrolase activity"/>
    <property type="evidence" value="ECO:0007669"/>
    <property type="project" value="UniProtKB-KW"/>
</dbReference>
<organism evidence="5">
    <name type="scientific">gut metagenome</name>
    <dbReference type="NCBI Taxonomy" id="749906"/>
    <lineage>
        <taxon>unclassified sequences</taxon>
        <taxon>metagenomes</taxon>
        <taxon>organismal metagenomes</taxon>
    </lineage>
</organism>
<dbReference type="AlphaFoldDB" id="J9FMQ4"/>
<keyword evidence="5" id="KW-0347">Helicase</keyword>
<comment type="caution">
    <text evidence="5">The sequence shown here is derived from an EMBL/GenBank/DDBJ whole genome shotgun (WGS) entry which is preliminary data.</text>
</comment>
<dbReference type="PROSITE" id="PS51193">
    <property type="entry name" value="HELICASE_ATP_BIND_2"/>
    <property type="match status" value="1"/>
</dbReference>
<keyword evidence="3" id="KW-0067">ATP-binding</keyword>
<dbReference type="GO" id="GO:0003676">
    <property type="term" value="F:nucleic acid binding"/>
    <property type="evidence" value="ECO:0007669"/>
    <property type="project" value="InterPro"/>
</dbReference>
<dbReference type="Gene3D" id="3.40.50.300">
    <property type="entry name" value="P-loop containing nucleotide triphosphate hydrolases"/>
    <property type="match status" value="1"/>
</dbReference>
<dbReference type="InterPro" id="IPR011545">
    <property type="entry name" value="DEAD/DEAH_box_helicase_dom"/>
</dbReference>
<feature type="domain" description="Helicase ATP-binding" evidence="4">
    <location>
        <begin position="30"/>
        <end position="106"/>
    </location>
</feature>
<evidence type="ECO:0000256" key="2">
    <source>
        <dbReference type="ARBA" id="ARBA00022801"/>
    </source>
</evidence>
<evidence type="ECO:0000259" key="4">
    <source>
        <dbReference type="PROSITE" id="PS51193"/>
    </source>
</evidence>
<protein>
    <submittedName>
        <fullName evidence="5">ATP-dependent helicase</fullName>
    </submittedName>
</protein>
<evidence type="ECO:0000256" key="3">
    <source>
        <dbReference type="ARBA" id="ARBA00022840"/>
    </source>
</evidence>
<dbReference type="InterPro" id="IPR014013">
    <property type="entry name" value="Helic_SF1/SF2_ATP-bd_DinG/Rad3"/>
</dbReference>
<evidence type="ECO:0000256" key="1">
    <source>
        <dbReference type="ARBA" id="ARBA00022741"/>
    </source>
</evidence>
<dbReference type="SUPFAM" id="SSF52540">
    <property type="entry name" value="P-loop containing nucleoside triphosphate hydrolases"/>
    <property type="match status" value="1"/>
</dbReference>
<dbReference type="Pfam" id="PF00270">
    <property type="entry name" value="DEAD"/>
    <property type="match status" value="1"/>
</dbReference>
<proteinExistence type="predicted"/>
<keyword evidence="1" id="KW-0547">Nucleotide-binding</keyword>
<dbReference type="GO" id="GO:0004386">
    <property type="term" value="F:helicase activity"/>
    <property type="evidence" value="ECO:0007669"/>
    <property type="project" value="UniProtKB-KW"/>
</dbReference>
<keyword evidence="2" id="KW-0378">Hydrolase</keyword>
<accession>J9FMQ4</accession>
<feature type="non-terminal residue" evidence="5">
    <location>
        <position position="106"/>
    </location>
</feature>
<evidence type="ECO:0000313" key="5">
    <source>
        <dbReference type="EMBL" id="EJW95718.1"/>
    </source>
</evidence>
<reference evidence="5" key="1">
    <citation type="journal article" date="2012" name="PLoS ONE">
        <title>Gene sets for utilization of primary and secondary nutrition supplies in the distal gut of endangered iberian lynx.</title>
        <authorList>
            <person name="Alcaide M."/>
            <person name="Messina E."/>
            <person name="Richter M."/>
            <person name="Bargiela R."/>
            <person name="Peplies J."/>
            <person name="Huws S.A."/>
            <person name="Newbold C.J."/>
            <person name="Golyshin P.N."/>
            <person name="Simon M.A."/>
            <person name="Lopez G."/>
            <person name="Yakimov M.M."/>
            <person name="Ferrer M."/>
        </authorList>
    </citation>
    <scope>NUCLEOTIDE SEQUENCE</scope>
</reference>
<name>J9FMQ4_9ZZZZ</name>
<dbReference type="InterPro" id="IPR027417">
    <property type="entry name" value="P-loop_NTPase"/>
</dbReference>
<sequence length="106" mass="11285">MQDEIEETIPLIDGRVLGNAVRRAFMPGGSLEKATPGFCVRESQLAFAQEVVNALEKRTTLIAEAGTGTGKTFAYLTPALLAGVTCIISTAGKSLQDQLYKKDLPA</sequence>
<gene>
    <name evidence="5" type="ORF">EVA_16175</name>
</gene>
<dbReference type="GO" id="GO:0005524">
    <property type="term" value="F:ATP binding"/>
    <property type="evidence" value="ECO:0007669"/>
    <property type="project" value="UniProtKB-KW"/>
</dbReference>